<dbReference type="AlphaFoldDB" id="A0AB35HTN7"/>
<dbReference type="InterPro" id="IPR046493">
    <property type="entry name" value="DUF6586"/>
</dbReference>
<evidence type="ECO:0000313" key="1">
    <source>
        <dbReference type="EMBL" id="MCX2800423.1"/>
    </source>
</evidence>
<gene>
    <name evidence="1" type="ORF">OQJ68_01330</name>
</gene>
<dbReference type="Pfam" id="PF20227">
    <property type="entry name" value="DUF6586"/>
    <property type="match status" value="1"/>
</dbReference>
<sequence>MSNPYTGIVASSLRKAALLLETENAAPLESTALYEAVVLQLWRAYRAFLAELAFQLQLMTEPESAQTLAECAQAAGKTCSQAVELQELLANRNSWLAQMQAAWRQLWHFSQEKCGDRPQGDNLIPVQDISASAAPVLNDSLLWEWHGALGELVQRQRAQAEEW</sequence>
<name>A0AB35HTN7_MICTH</name>
<accession>A0AB35HTN7</accession>
<evidence type="ECO:0008006" key="3">
    <source>
        <dbReference type="Google" id="ProtNLM"/>
    </source>
</evidence>
<organism evidence="1 2">
    <name type="scientific">Microbulbifer thermotolerans</name>
    <dbReference type="NCBI Taxonomy" id="252514"/>
    <lineage>
        <taxon>Bacteria</taxon>
        <taxon>Pseudomonadati</taxon>
        <taxon>Pseudomonadota</taxon>
        <taxon>Gammaproteobacteria</taxon>
        <taxon>Cellvibrionales</taxon>
        <taxon>Microbulbiferaceae</taxon>
        <taxon>Microbulbifer</taxon>
    </lineage>
</organism>
<dbReference type="Proteomes" id="UP001209730">
    <property type="component" value="Unassembled WGS sequence"/>
</dbReference>
<dbReference type="RefSeq" id="WP_266065635.1">
    <property type="nucleotide sequence ID" value="NZ_JAPHQB010000002.1"/>
</dbReference>
<dbReference type="EMBL" id="JAPHQB010000002">
    <property type="protein sequence ID" value="MCX2800423.1"/>
    <property type="molecule type" value="Genomic_DNA"/>
</dbReference>
<comment type="caution">
    <text evidence="1">The sequence shown here is derived from an EMBL/GenBank/DDBJ whole genome shotgun (WGS) entry which is preliminary data.</text>
</comment>
<reference evidence="1" key="1">
    <citation type="submission" date="2022-11" db="EMBL/GenBank/DDBJ databases">
        <title>Chitin-degrading and fungicidal potential of chitinolytic bacterial strains from marine environment of the Pacific Ocean regions.</title>
        <authorList>
            <person name="Pentekhina I."/>
            <person name="Nedashkovskaya O."/>
            <person name="Seitkalieva A."/>
            <person name="Podvolotskaya A."/>
            <person name="Tekutyeva L."/>
            <person name="Balabanova L."/>
        </authorList>
    </citation>
    <scope>NUCLEOTIDE SEQUENCE</scope>
    <source>
        <strain evidence="1">KMM 6838</strain>
    </source>
</reference>
<protein>
    <recommendedName>
        <fullName evidence="3">PasA protein</fullName>
    </recommendedName>
</protein>
<proteinExistence type="predicted"/>
<evidence type="ECO:0000313" key="2">
    <source>
        <dbReference type="Proteomes" id="UP001209730"/>
    </source>
</evidence>